<reference evidence="6 7" key="1">
    <citation type="submission" date="2019-02" db="EMBL/GenBank/DDBJ databases">
        <title>Deep-cultivation of Planctomycetes and their phenomic and genomic characterization uncovers novel biology.</title>
        <authorList>
            <person name="Wiegand S."/>
            <person name="Jogler M."/>
            <person name="Boedeker C."/>
            <person name="Pinto D."/>
            <person name="Vollmers J."/>
            <person name="Rivas-Marin E."/>
            <person name="Kohn T."/>
            <person name="Peeters S.H."/>
            <person name="Heuer A."/>
            <person name="Rast P."/>
            <person name="Oberbeckmann S."/>
            <person name="Bunk B."/>
            <person name="Jeske O."/>
            <person name="Meyerdierks A."/>
            <person name="Storesund J.E."/>
            <person name="Kallscheuer N."/>
            <person name="Luecker S."/>
            <person name="Lage O.M."/>
            <person name="Pohl T."/>
            <person name="Merkel B.J."/>
            <person name="Hornburger P."/>
            <person name="Mueller R.-W."/>
            <person name="Bruemmer F."/>
            <person name="Labrenz M."/>
            <person name="Spormann A.M."/>
            <person name="Op Den Camp H."/>
            <person name="Overmann J."/>
            <person name="Amann R."/>
            <person name="Jetten M.S.M."/>
            <person name="Mascher T."/>
            <person name="Medema M.H."/>
            <person name="Devos D.P."/>
            <person name="Kaster A.-K."/>
            <person name="Ovreas L."/>
            <person name="Rohde M."/>
            <person name="Galperin M.Y."/>
            <person name="Jogler C."/>
        </authorList>
    </citation>
    <scope>NUCLEOTIDE SEQUENCE [LARGE SCALE GENOMIC DNA]</scope>
    <source>
        <strain evidence="6 7">Poly59</strain>
    </source>
</reference>
<dbReference type="InterPro" id="IPR000917">
    <property type="entry name" value="Sulfatase_N"/>
</dbReference>
<dbReference type="PANTHER" id="PTHR43108:SF6">
    <property type="entry name" value="N-SULPHOGLUCOSAMINE SULPHOHYDROLASE"/>
    <property type="match status" value="1"/>
</dbReference>
<dbReference type="Proteomes" id="UP000317977">
    <property type="component" value="Unassembled WGS sequence"/>
</dbReference>
<comment type="caution">
    <text evidence="6">The sequence shown here is derived from an EMBL/GenBank/DDBJ whole genome shotgun (WGS) entry which is preliminary data.</text>
</comment>
<dbReference type="RefSeq" id="WP_146532128.1">
    <property type="nucleotide sequence ID" value="NZ_SJPX01000001.1"/>
</dbReference>
<evidence type="ECO:0000256" key="4">
    <source>
        <dbReference type="ARBA" id="ARBA00023180"/>
    </source>
</evidence>
<dbReference type="InterPro" id="IPR017850">
    <property type="entry name" value="Alkaline_phosphatase_core_sf"/>
</dbReference>
<keyword evidence="7" id="KW-1185">Reference proteome</keyword>
<comment type="similarity">
    <text evidence="1">Belongs to the sulfatase family.</text>
</comment>
<dbReference type="GO" id="GO:0004065">
    <property type="term" value="F:arylsulfatase activity"/>
    <property type="evidence" value="ECO:0007669"/>
    <property type="project" value="UniProtKB-EC"/>
</dbReference>
<dbReference type="PROSITE" id="PS00523">
    <property type="entry name" value="SULFATASE_1"/>
    <property type="match status" value="1"/>
</dbReference>
<dbReference type="EC" id="3.1.6.1" evidence="6"/>
<feature type="domain" description="Sulfatase N-terminal" evidence="5">
    <location>
        <begin position="35"/>
        <end position="404"/>
    </location>
</feature>
<keyword evidence="3 6" id="KW-0378">Hydrolase</keyword>
<evidence type="ECO:0000313" key="6">
    <source>
        <dbReference type="EMBL" id="TWU57191.1"/>
    </source>
</evidence>
<keyword evidence="4" id="KW-0325">Glycoprotein</keyword>
<gene>
    <name evidence="6" type="primary">atsA_3</name>
    <name evidence="6" type="ORF">Poly59_00970</name>
</gene>
<dbReference type="Gene3D" id="3.40.720.10">
    <property type="entry name" value="Alkaline Phosphatase, subunit A"/>
    <property type="match status" value="1"/>
</dbReference>
<proteinExistence type="inferred from homology"/>
<dbReference type="AlphaFoldDB" id="A0A5C6FC90"/>
<sequence length="540" mass="61614">MQSSSFLSFRLLAVFALPFLLTEARSSELTAHERPNIVFFFSDDLTTQAISAYQYGLDLPPTPNIDRLAKEGMLFENSFCGNSICTPSRCTVMTGLHSHKNGIVNLSGALDPQRPTWPKALHNGGYTTAIFGKWHMKTKPTGFDEWAVLSGQGSYYNPDFFFSDGESRRIEGHSTDVVTDLALDWLERRDTSKPFALMVQHKAPHRNWKPSLRELELYRDIEFPEPPTLFDQYEGRVAAASHAMGIDGHMRMASDLMLFETEKDQNVINRFTPEQKKAYLAAFAKENEAFLANPPTGKELVRWKYQRYMKNYLRCVAGVDRNVGRVLAELDKAGLSDNTIVVYCADQGFYLGEHGWFDKRWAYEESLKMPLIVRWPGKVKAGSRCAAMVQNIDYAPTLLEAAGIPTDWDVHGISLMPLLTQGGTTPDQWRDTIYYRYIDGGHGVAQHSAIRTNDFKLLYFDNPRNEAEKASRWELFDLKNDPQEMTNLATDTNHAAKLKAMQARFQETRQFYDDTDESVWKRGASQRYAPDSYIQPPRKR</sequence>
<organism evidence="6 7">
    <name type="scientific">Rubripirellula reticaptiva</name>
    <dbReference type="NCBI Taxonomy" id="2528013"/>
    <lineage>
        <taxon>Bacteria</taxon>
        <taxon>Pseudomonadati</taxon>
        <taxon>Planctomycetota</taxon>
        <taxon>Planctomycetia</taxon>
        <taxon>Pirellulales</taxon>
        <taxon>Pirellulaceae</taxon>
        <taxon>Rubripirellula</taxon>
    </lineage>
</organism>
<evidence type="ECO:0000259" key="5">
    <source>
        <dbReference type="Pfam" id="PF00884"/>
    </source>
</evidence>
<accession>A0A5C6FC90</accession>
<dbReference type="Pfam" id="PF00884">
    <property type="entry name" value="Sulfatase"/>
    <property type="match status" value="1"/>
</dbReference>
<keyword evidence="2" id="KW-0732">Signal</keyword>
<dbReference type="SUPFAM" id="SSF53649">
    <property type="entry name" value="Alkaline phosphatase-like"/>
    <property type="match status" value="1"/>
</dbReference>
<evidence type="ECO:0000256" key="2">
    <source>
        <dbReference type="ARBA" id="ARBA00022729"/>
    </source>
</evidence>
<protein>
    <submittedName>
        <fullName evidence="6">Arylsulfatase</fullName>
        <ecNumber evidence="6">3.1.6.1</ecNumber>
    </submittedName>
</protein>
<dbReference type="OrthoDB" id="237120at2"/>
<dbReference type="PANTHER" id="PTHR43108">
    <property type="entry name" value="N-ACETYLGLUCOSAMINE-6-SULFATASE FAMILY MEMBER"/>
    <property type="match status" value="1"/>
</dbReference>
<dbReference type="EMBL" id="SJPX01000001">
    <property type="protein sequence ID" value="TWU57191.1"/>
    <property type="molecule type" value="Genomic_DNA"/>
</dbReference>
<evidence type="ECO:0000256" key="1">
    <source>
        <dbReference type="ARBA" id="ARBA00008779"/>
    </source>
</evidence>
<evidence type="ECO:0000256" key="3">
    <source>
        <dbReference type="ARBA" id="ARBA00022801"/>
    </source>
</evidence>
<name>A0A5C6FC90_9BACT</name>
<dbReference type="CDD" id="cd16031">
    <property type="entry name" value="G6S_like"/>
    <property type="match status" value="1"/>
</dbReference>
<dbReference type="InterPro" id="IPR024607">
    <property type="entry name" value="Sulfatase_CS"/>
</dbReference>
<evidence type="ECO:0000313" key="7">
    <source>
        <dbReference type="Proteomes" id="UP000317977"/>
    </source>
</evidence>